<dbReference type="Proteomes" id="UP001152888">
    <property type="component" value="Unassembled WGS sequence"/>
</dbReference>
<accession>A0A9P0NZ41</accession>
<feature type="region of interest" description="Disordered" evidence="6">
    <location>
        <begin position="901"/>
        <end position="923"/>
    </location>
</feature>
<keyword evidence="2" id="KW-0963">Cytoplasm</keyword>
<keyword evidence="4" id="KW-0677">Repeat</keyword>
<dbReference type="Pfam" id="PF00400">
    <property type="entry name" value="WD40"/>
    <property type="match status" value="1"/>
</dbReference>
<dbReference type="InterPro" id="IPR050687">
    <property type="entry name" value="Dynein_IC"/>
</dbReference>
<dbReference type="PANTHER" id="PTHR12442:SF5">
    <property type="entry name" value="DYNEIN AXONEMAL INTERMEDIATE CHAIN 3"/>
    <property type="match status" value="1"/>
</dbReference>
<dbReference type="GO" id="GO:0045503">
    <property type="term" value="F:dynein light chain binding"/>
    <property type="evidence" value="ECO:0007669"/>
    <property type="project" value="TreeGrafter"/>
</dbReference>
<feature type="compositionally biased region" description="Basic residues" evidence="6">
    <location>
        <begin position="15"/>
        <end position="24"/>
    </location>
</feature>
<organism evidence="7 8">
    <name type="scientific">Acanthoscelides obtectus</name>
    <name type="common">Bean weevil</name>
    <name type="synonym">Bruchus obtectus</name>
    <dbReference type="NCBI Taxonomy" id="200917"/>
    <lineage>
        <taxon>Eukaryota</taxon>
        <taxon>Metazoa</taxon>
        <taxon>Ecdysozoa</taxon>
        <taxon>Arthropoda</taxon>
        <taxon>Hexapoda</taxon>
        <taxon>Insecta</taxon>
        <taxon>Pterygota</taxon>
        <taxon>Neoptera</taxon>
        <taxon>Endopterygota</taxon>
        <taxon>Coleoptera</taxon>
        <taxon>Polyphaga</taxon>
        <taxon>Cucujiformia</taxon>
        <taxon>Chrysomeloidea</taxon>
        <taxon>Chrysomelidae</taxon>
        <taxon>Bruchinae</taxon>
        <taxon>Bruchini</taxon>
        <taxon>Acanthoscelides</taxon>
    </lineage>
</organism>
<name>A0A9P0NZ41_ACAOB</name>
<dbReference type="EMBL" id="CAKOFQ010006704">
    <property type="protein sequence ID" value="CAH1962917.1"/>
    <property type="molecule type" value="Genomic_DNA"/>
</dbReference>
<proteinExistence type="predicted"/>
<evidence type="ECO:0000256" key="4">
    <source>
        <dbReference type="ARBA" id="ARBA00022737"/>
    </source>
</evidence>
<dbReference type="GO" id="GO:0036156">
    <property type="term" value="C:inner dynein arm"/>
    <property type="evidence" value="ECO:0007669"/>
    <property type="project" value="TreeGrafter"/>
</dbReference>
<comment type="caution">
    <text evidence="7">The sequence shown here is derived from an EMBL/GenBank/DDBJ whole genome shotgun (WGS) entry which is preliminary data.</text>
</comment>
<evidence type="ECO:0000256" key="2">
    <source>
        <dbReference type="ARBA" id="ARBA00022490"/>
    </source>
</evidence>
<evidence type="ECO:0000256" key="5">
    <source>
        <dbReference type="SAM" id="Coils"/>
    </source>
</evidence>
<feature type="compositionally biased region" description="Basic and acidic residues" evidence="6">
    <location>
        <begin position="1052"/>
        <end position="1061"/>
    </location>
</feature>
<feature type="region of interest" description="Disordered" evidence="6">
    <location>
        <begin position="1020"/>
        <end position="1061"/>
    </location>
</feature>
<feature type="region of interest" description="Disordered" evidence="6">
    <location>
        <begin position="1"/>
        <end position="24"/>
    </location>
</feature>
<feature type="compositionally biased region" description="Basic and acidic residues" evidence="6">
    <location>
        <begin position="901"/>
        <end position="916"/>
    </location>
</feature>
<reference evidence="7" key="1">
    <citation type="submission" date="2022-03" db="EMBL/GenBank/DDBJ databases">
        <authorList>
            <person name="Sayadi A."/>
        </authorList>
    </citation>
    <scope>NUCLEOTIDE SEQUENCE</scope>
</reference>
<dbReference type="SUPFAM" id="SSF50978">
    <property type="entry name" value="WD40 repeat-like"/>
    <property type="match status" value="1"/>
</dbReference>
<dbReference type="InterPro" id="IPR001680">
    <property type="entry name" value="WD40_rpt"/>
</dbReference>
<dbReference type="InterPro" id="IPR015943">
    <property type="entry name" value="WD40/YVTN_repeat-like_dom_sf"/>
</dbReference>
<dbReference type="AlphaFoldDB" id="A0A9P0NZ41"/>
<keyword evidence="3" id="KW-0853">WD repeat</keyword>
<dbReference type="Gene3D" id="2.130.10.10">
    <property type="entry name" value="YVTN repeat-like/Quinoprotein amine dehydrogenase"/>
    <property type="match status" value="1"/>
</dbReference>
<evidence type="ECO:0000256" key="6">
    <source>
        <dbReference type="SAM" id="MobiDB-lite"/>
    </source>
</evidence>
<protein>
    <recommendedName>
        <fullName evidence="9">WD repeat-containing protein 63</fullName>
    </recommendedName>
</protein>
<comment type="subcellular location">
    <subcellularLocation>
        <location evidence="1">Cytoplasm</location>
    </subcellularLocation>
</comment>
<evidence type="ECO:0000256" key="1">
    <source>
        <dbReference type="ARBA" id="ARBA00004496"/>
    </source>
</evidence>
<dbReference type="InterPro" id="IPR036322">
    <property type="entry name" value="WD40_repeat_dom_sf"/>
</dbReference>
<keyword evidence="5" id="KW-0175">Coiled coil</keyword>
<dbReference type="GO" id="GO:0045504">
    <property type="term" value="F:dynein heavy chain binding"/>
    <property type="evidence" value="ECO:0007669"/>
    <property type="project" value="TreeGrafter"/>
</dbReference>
<evidence type="ECO:0008006" key="9">
    <source>
        <dbReference type="Google" id="ProtNLM"/>
    </source>
</evidence>
<evidence type="ECO:0000313" key="8">
    <source>
        <dbReference type="Proteomes" id="UP001152888"/>
    </source>
</evidence>
<keyword evidence="8" id="KW-1185">Reference proteome</keyword>
<dbReference type="PANTHER" id="PTHR12442">
    <property type="entry name" value="DYNEIN INTERMEDIATE CHAIN"/>
    <property type="match status" value="1"/>
</dbReference>
<evidence type="ECO:0000313" key="7">
    <source>
        <dbReference type="EMBL" id="CAH1962917.1"/>
    </source>
</evidence>
<evidence type="ECO:0000256" key="3">
    <source>
        <dbReference type="ARBA" id="ARBA00022574"/>
    </source>
</evidence>
<sequence>MSHLLKNLGSETKNARRRKKKKRPRYRDIMSVEGVRKIILSELAQKIIGCVAGENVTSENPWMMVRKELIQDNIELHEESSEFLSIRKEILEYPKPELLIGYIPDDSVDYEEFYICVTEDALATVNDIISKIKAEQEARLYNTINKKIKRWETQGSELEVDEEIVKNSRPLIEVEVESEYPIFSSTTPQFQIVNAEQMRDGYMELRCYDTAMNNVFKKRINAEVQVAPQSITAEVQTTCTYPSNSTTQYQYEIKDAEETYKQCQKKILSDILTVNGTINLYSDDFANLVNNTKFTKPIAKEEVKEYMSFMDVNMCKGKMIADAVWHPMWTGTVAVAYADAAPSIYYTGHNQDDVVMKAVHGINPVLIWSCLDPLKPRLILETPREVHKLSFCKFDPNVLVGGCCNGQVILWDIRNKLEKVEALEVLTNAQQRYRATMHSLMGWMKNIHNISIVRPTVVSDLRNSHKGPVTGITWLSPHHEFSKLGNLTQLDSDETSMQFLTCSEDGTVCIWDLLKKPTIQPGGFKPRKLKRLKRKPSALIAEVSPYSPLHLNLKPIYRVNLTKGDKQNRNVGISNCSAKLNIVKYVEVRPEKNKKRPLHERVIYKPVLEPRRDVEWKPDTKIHCGTMEGDYIYMKWEGKEYESGEVVNSELSKIESYSKCHDGPVNSCSICENSHVTLTVGGKVIALWKDDFPNRPILWRRYRHNMFTTGEWDVFQPFRFMIEIINGNVESWALHYNSKQPTFHLIFSSGYLTTAAIHPRPLKKLICGAGDKQGIFRLFFIPEDTHESEGDKLKEFENFIDREVNRKKKFLAWQEEWNRKNESFLKIRQEQQRELMEQEEQAKKAKEAELMEAKAVEVVVRKGPAPGKYIEWVIEQRQLEEEARIKATIISKKQLNTKELEKRRKPLQKLDEENERKKRKQRMRLREGEHIFKETVAALFPDAVKEKPVPPPDPYVIEDEHKSQAKYHFNKYLEVDKGAKIFVATNPYKYEFHWRSVLDGGRLRRKQLFLEAMGLGERRRTKKSWESQGTAPFMGAASVSAVEEQTYGTESKQPETSEATK</sequence>
<dbReference type="GO" id="GO:0036159">
    <property type="term" value="P:inner dynein arm assembly"/>
    <property type="evidence" value="ECO:0007669"/>
    <property type="project" value="TreeGrafter"/>
</dbReference>
<dbReference type="SMART" id="SM00320">
    <property type="entry name" value="WD40"/>
    <property type="match status" value="3"/>
</dbReference>
<feature type="coiled-coil region" evidence="5">
    <location>
        <begin position="821"/>
        <end position="856"/>
    </location>
</feature>
<gene>
    <name evidence="7" type="ORF">ACAOBT_LOCUS4918</name>
</gene>
<dbReference type="OrthoDB" id="6619788at2759"/>
<dbReference type="GO" id="GO:0060294">
    <property type="term" value="P:cilium movement involved in cell motility"/>
    <property type="evidence" value="ECO:0007669"/>
    <property type="project" value="TreeGrafter"/>
</dbReference>